<protein>
    <submittedName>
        <fullName evidence="2">Collagen-like triple helix repeat-containing protein</fullName>
    </submittedName>
</protein>
<comment type="caution">
    <text evidence="2">The sequence shown here is derived from an EMBL/GenBank/DDBJ whole genome shotgun (WGS) entry which is preliminary data.</text>
</comment>
<dbReference type="AlphaFoldDB" id="A0A9D1PW40"/>
<keyword evidence="1" id="KW-0472">Membrane</keyword>
<evidence type="ECO:0000313" key="3">
    <source>
        <dbReference type="Proteomes" id="UP000886752"/>
    </source>
</evidence>
<proteinExistence type="predicted"/>
<gene>
    <name evidence="2" type="ORF">H9894_00690</name>
</gene>
<dbReference type="Proteomes" id="UP000886752">
    <property type="component" value="Unassembled WGS sequence"/>
</dbReference>
<dbReference type="Gene3D" id="1.20.120.20">
    <property type="entry name" value="Apolipoprotein"/>
    <property type="match status" value="1"/>
</dbReference>
<sequence length="613" mass="65082">MAYLLRFMKLAGLLFLFGLVILFFQFNIFALQLADSWSQGTGWVVFLVLTLAELAGFLLLGYAWFPSRSRLVLKANPTAEEQQAFCAEMHRRLAENSIIQAHNLKPCDPDFIARALEILDARADETIRSDARKIFLGTALAQNGRLDALIVFIALARMVWRISTIYNQRPTPAEIWSVYTAVSSSAFVAFTLDALDIPRTVTEALSSLVPAVAPSMAGSSMPIVGMSMHLFTQAMLDGAANGFLAIRAGVLTKNAFRYSGLDRDAARSLSSREIRSTMLSLSRECLGDITSGLKEQVKDMAGSVADNCVEKTRNAARSVASSVTDAASSAGGLVLRGGEAVVDAVSTGVGSTVDAVTSTASQAASTVTRTTETVTGAVKDTVSSAAHTVTRTTEAVTGAVRDTVSSAAHTVSKTTDAVTGAVRDTVSTAAHTVSKTTDAVTGAVKSTVTGTVDLASDTLRSAGHAVSQGGAAVRRTVQEGRDTAKKLLHGAGSLFGSVLPHRKRTGRYTADEEAALRLALLWCEGRLSAERLAALAGFAHQQKVSQGLMVLFSAEPDLDALSPWLAKWRGQEEDVLRLMDELHLVPESPAACTWLGELGAFLGLGTVLADRRL</sequence>
<accession>A0A9D1PW40</accession>
<name>A0A9D1PW40_9BACT</name>
<evidence type="ECO:0000256" key="1">
    <source>
        <dbReference type="SAM" id="Phobius"/>
    </source>
</evidence>
<keyword evidence="2" id="KW-0176">Collagen</keyword>
<feature type="transmembrane region" description="Helical" evidence="1">
    <location>
        <begin position="40"/>
        <end position="65"/>
    </location>
</feature>
<keyword evidence="1" id="KW-0812">Transmembrane</keyword>
<evidence type="ECO:0000313" key="2">
    <source>
        <dbReference type="EMBL" id="HIV99701.1"/>
    </source>
</evidence>
<reference evidence="2" key="2">
    <citation type="submission" date="2021-04" db="EMBL/GenBank/DDBJ databases">
        <authorList>
            <person name="Gilroy R."/>
        </authorList>
    </citation>
    <scope>NUCLEOTIDE SEQUENCE</scope>
    <source>
        <strain evidence="2">ChiHecec2B26-446</strain>
    </source>
</reference>
<keyword evidence="1" id="KW-1133">Transmembrane helix</keyword>
<dbReference type="EMBL" id="DXHV01000008">
    <property type="protein sequence ID" value="HIV99701.1"/>
    <property type="molecule type" value="Genomic_DNA"/>
</dbReference>
<reference evidence="2" key="1">
    <citation type="journal article" date="2021" name="PeerJ">
        <title>Extensive microbial diversity within the chicken gut microbiome revealed by metagenomics and culture.</title>
        <authorList>
            <person name="Gilroy R."/>
            <person name="Ravi A."/>
            <person name="Getino M."/>
            <person name="Pursley I."/>
            <person name="Horton D.L."/>
            <person name="Alikhan N.F."/>
            <person name="Baker D."/>
            <person name="Gharbi K."/>
            <person name="Hall N."/>
            <person name="Watson M."/>
            <person name="Adriaenssens E.M."/>
            <person name="Foster-Nyarko E."/>
            <person name="Jarju S."/>
            <person name="Secka A."/>
            <person name="Antonio M."/>
            <person name="Oren A."/>
            <person name="Chaudhuri R.R."/>
            <person name="La Ragione R."/>
            <person name="Hildebrand F."/>
            <person name="Pallen M.J."/>
        </authorList>
    </citation>
    <scope>NUCLEOTIDE SEQUENCE</scope>
    <source>
        <strain evidence="2">ChiHecec2B26-446</strain>
    </source>
</reference>
<organism evidence="2 3">
    <name type="scientific">Candidatus Desulfovibrio intestinipullorum</name>
    <dbReference type="NCBI Taxonomy" id="2838536"/>
    <lineage>
        <taxon>Bacteria</taxon>
        <taxon>Pseudomonadati</taxon>
        <taxon>Thermodesulfobacteriota</taxon>
        <taxon>Desulfovibrionia</taxon>
        <taxon>Desulfovibrionales</taxon>
        <taxon>Desulfovibrionaceae</taxon>
        <taxon>Desulfovibrio</taxon>
    </lineage>
</organism>